<name>A0A081A869_PHYNI</name>
<dbReference type="AlphaFoldDB" id="A0A081A869"/>
<keyword evidence="1" id="KW-1133">Transmembrane helix</keyword>
<feature type="transmembrane region" description="Helical" evidence="1">
    <location>
        <begin position="12"/>
        <end position="31"/>
    </location>
</feature>
<gene>
    <name evidence="2" type="ORF">F444_09286</name>
</gene>
<keyword evidence="1" id="KW-0812">Transmembrane</keyword>
<evidence type="ECO:0000313" key="2">
    <source>
        <dbReference type="EMBL" id="ETO75080.1"/>
    </source>
</evidence>
<protein>
    <submittedName>
        <fullName evidence="2">Uncharacterized protein</fullName>
    </submittedName>
</protein>
<keyword evidence="1" id="KW-0472">Membrane</keyword>
<dbReference type="EMBL" id="ANJA01001725">
    <property type="protein sequence ID" value="ETO75080.1"/>
    <property type="molecule type" value="Genomic_DNA"/>
</dbReference>
<sequence length="36" mass="4300">MEDVNVSRDMLLLIVYIVGFQAIFAFILWKFHTGRR</sequence>
<evidence type="ECO:0000256" key="1">
    <source>
        <dbReference type="SAM" id="Phobius"/>
    </source>
</evidence>
<evidence type="ECO:0000313" key="3">
    <source>
        <dbReference type="Proteomes" id="UP000028582"/>
    </source>
</evidence>
<proteinExistence type="predicted"/>
<reference evidence="2 3" key="1">
    <citation type="submission" date="2013-11" db="EMBL/GenBank/DDBJ databases">
        <title>The Genome Sequence of Phytophthora parasitica P1976.</title>
        <authorList>
            <consortium name="The Broad Institute Genomics Platform"/>
            <person name="Russ C."/>
            <person name="Tyler B."/>
            <person name="Panabieres F."/>
            <person name="Shan W."/>
            <person name="Tripathy S."/>
            <person name="Grunwald N."/>
            <person name="Machado M."/>
            <person name="Johnson C.S."/>
            <person name="Walker B."/>
            <person name="Young S."/>
            <person name="Zeng Q."/>
            <person name="Gargeya S."/>
            <person name="Fitzgerald M."/>
            <person name="Haas B."/>
            <person name="Abouelleil A."/>
            <person name="Allen A.W."/>
            <person name="Alvarado L."/>
            <person name="Arachchi H.M."/>
            <person name="Berlin A.M."/>
            <person name="Chapman S.B."/>
            <person name="Gainer-Dewar J."/>
            <person name="Goldberg J."/>
            <person name="Griggs A."/>
            <person name="Gujja S."/>
            <person name="Hansen M."/>
            <person name="Howarth C."/>
            <person name="Imamovic A."/>
            <person name="Ireland A."/>
            <person name="Larimer J."/>
            <person name="McCowan C."/>
            <person name="Murphy C."/>
            <person name="Pearson M."/>
            <person name="Poon T.W."/>
            <person name="Priest M."/>
            <person name="Roberts A."/>
            <person name="Saif S."/>
            <person name="Shea T."/>
            <person name="Sisk P."/>
            <person name="Sykes S."/>
            <person name="Wortman J."/>
            <person name="Nusbaum C."/>
            <person name="Birren B."/>
        </authorList>
    </citation>
    <scope>NUCLEOTIDE SEQUENCE [LARGE SCALE GENOMIC DNA]</scope>
    <source>
        <strain evidence="2 3">P1976</strain>
    </source>
</reference>
<organism evidence="2 3">
    <name type="scientific">Phytophthora nicotianae P1976</name>
    <dbReference type="NCBI Taxonomy" id="1317066"/>
    <lineage>
        <taxon>Eukaryota</taxon>
        <taxon>Sar</taxon>
        <taxon>Stramenopiles</taxon>
        <taxon>Oomycota</taxon>
        <taxon>Peronosporomycetes</taxon>
        <taxon>Peronosporales</taxon>
        <taxon>Peronosporaceae</taxon>
        <taxon>Phytophthora</taxon>
    </lineage>
</organism>
<dbReference type="OrthoDB" id="66620at2759"/>
<accession>A0A081A869</accession>
<comment type="caution">
    <text evidence="2">The sequence shown here is derived from an EMBL/GenBank/DDBJ whole genome shotgun (WGS) entry which is preliminary data.</text>
</comment>
<dbReference type="Proteomes" id="UP000028582">
    <property type="component" value="Unassembled WGS sequence"/>
</dbReference>